<evidence type="ECO:0000256" key="9">
    <source>
        <dbReference type="RuleBase" id="RU003738"/>
    </source>
</evidence>
<keyword evidence="12" id="KW-1185">Reference proteome</keyword>
<dbReference type="FunFam" id="3.20.20.10:FF:000003">
    <property type="entry name" value="Diaminopimelate decarboxylase"/>
    <property type="match status" value="1"/>
</dbReference>
<evidence type="ECO:0000256" key="8">
    <source>
        <dbReference type="PIRSR" id="PIRSR600183-50"/>
    </source>
</evidence>
<keyword evidence="6" id="KW-0028">Amino-acid biosynthesis</keyword>
<dbReference type="InterPro" id="IPR000183">
    <property type="entry name" value="Orn/DAP/Arg_de-COase"/>
</dbReference>
<dbReference type="PROSITE" id="PS00878">
    <property type="entry name" value="ODR_DC_2_1"/>
    <property type="match status" value="1"/>
</dbReference>
<comment type="subunit">
    <text evidence="6">Homodimer.</text>
</comment>
<feature type="binding site" evidence="6">
    <location>
        <begin position="298"/>
        <end position="301"/>
    </location>
    <ligand>
        <name>pyridoxal 5'-phosphate</name>
        <dbReference type="ChEBI" id="CHEBI:597326"/>
    </ligand>
</feature>
<evidence type="ECO:0000256" key="6">
    <source>
        <dbReference type="HAMAP-Rule" id="MF_02120"/>
    </source>
</evidence>
<comment type="cofactor">
    <cofactor evidence="1 6 8 9">
        <name>pyridoxal 5'-phosphate</name>
        <dbReference type="ChEBI" id="CHEBI:597326"/>
    </cofactor>
</comment>
<dbReference type="GO" id="GO:0030170">
    <property type="term" value="F:pyridoxal phosphate binding"/>
    <property type="evidence" value="ECO:0007669"/>
    <property type="project" value="UniProtKB-UniRule"/>
</dbReference>
<dbReference type="NCBIfam" id="TIGR01048">
    <property type="entry name" value="lysA"/>
    <property type="match status" value="1"/>
</dbReference>
<keyword evidence="3 6" id="KW-0663">Pyridoxal phosphate</keyword>
<dbReference type="Proteomes" id="UP000280444">
    <property type="component" value="Unassembled WGS sequence"/>
</dbReference>
<evidence type="ECO:0000256" key="7">
    <source>
        <dbReference type="NCBIfam" id="TIGR01048"/>
    </source>
</evidence>
<dbReference type="PANTHER" id="PTHR43727">
    <property type="entry name" value="DIAMINOPIMELATE DECARBOXYLASE"/>
    <property type="match status" value="1"/>
</dbReference>
<dbReference type="InterPro" id="IPR029066">
    <property type="entry name" value="PLP-binding_barrel"/>
</dbReference>
<dbReference type="GO" id="GO:0009089">
    <property type="term" value="P:lysine biosynthetic process via diaminopimelate"/>
    <property type="evidence" value="ECO:0007669"/>
    <property type="project" value="UniProtKB-UniRule"/>
</dbReference>
<dbReference type="HAMAP" id="MF_02120">
    <property type="entry name" value="LysA"/>
    <property type="match status" value="1"/>
</dbReference>
<dbReference type="CDD" id="cd06828">
    <property type="entry name" value="PLPDE_III_DapDC"/>
    <property type="match status" value="1"/>
</dbReference>
<dbReference type="OrthoDB" id="9802241at2"/>
<dbReference type="PRINTS" id="PR01179">
    <property type="entry name" value="ODADCRBXLASE"/>
</dbReference>
<keyword evidence="5 6" id="KW-0456">Lyase</keyword>
<dbReference type="InterPro" id="IPR002986">
    <property type="entry name" value="DAP_deCOOHase_LysA"/>
</dbReference>
<comment type="similarity">
    <text evidence="6">Belongs to the Orn/Lys/Arg decarboxylase class-II family. LysA subfamily.</text>
</comment>
<evidence type="ECO:0000313" key="12">
    <source>
        <dbReference type="Proteomes" id="UP000280444"/>
    </source>
</evidence>
<dbReference type="InterPro" id="IPR022644">
    <property type="entry name" value="De-COase2_N"/>
</dbReference>
<comment type="function">
    <text evidence="6">Specifically catalyzes the decarboxylation of meso-diaminopimelate (meso-DAP) to L-lysine.</text>
</comment>
<comment type="pathway">
    <text evidence="6 9">Amino-acid biosynthesis; L-lysine biosynthesis via DAP pathway; L-lysine from DL-2,6-diaminopimelate: step 1/1.</text>
</comment>
<feature type="modified residue" description="N6-(pyridoxal phosphate)lysine" evidence="6 8">
    <location>
        <position position="65"/>
    </location>
</feature>
<organism evidence="11 12">
    <name type="scientific">Schaalia canis</name>
    <dbReference type="NCBI Taxonomy" id="100469"/>
    <lineage>
        <taxon>Bacteria</taxon>
        <taxon>Bacillati</taxon>
        <taxon>Actinomycetota</taxon>
        <taxon>Actinomycetes</taxon>
        <taxon>Actinomycetales</taxon>
        <taxon>Actinomycetaceae</taxon>
        <taxon>Schaalia</taxon>
    </lineage>
</organism>
<dbReference type="UniPathway" id="UPA00034">
    <property type="reaction ID" value="UER00027"/>
</dbReference>
<dbReference type="GO" id="GO:0008836">
    <property type="term" value="F:diaminopimelate decarboxylase activity"/>
    <property type="evidence" value="ECO:0007669"/>
    <property type="project" value="UniProtKB-UniRule"/>
</dbReference>
<evidence type="ECO:0000256" key="1">
    <source>
        <dbReference type="ARBA" id="ARBA00001933"/>
    </source>
</evidence>
<feature type="binding site" evidence="6">
    <location>
        <position position="375"/>
    </location>
    <ligand>
        <name>substrate</name>
    </ligand>
</feature>
<dbReference type="InterPro" id="IPR022653">
    <property type="entry name" value="De-COase2_pyr-phos_BS"/>
</dbReference>
<dbReference type="SUPFAM" id="SSF50621">
    <property type="entry name" value="Alanine racemase C-terminal domain-like"/>
    <property type="match status" value="1"/>
</dbReference>
<comment type="catalytic activity">
    <reaction evidence="6 9">
        <text>meso-2,6-diaminopimelate + H(+) = L-lysine + CO2</text>
        <dbReference type="Rhea" id="RHEA:15101"/>
        <dbReference type="ChEBI" id="CHEBI:15378"/>
        <dbReference type="ChEBI" id="CHEBI:16526"/>
        <dbReference type="ChEBI" id="CHEBI:32551"/>
        <dbReference type="ChEBI" id="CHEBI:57791"/>
        <dbReference type="EC" id="4.1.1.20"/>
    </reaction>
</comment>
<feature type="binding site" evidence="6">
    <location>
        <position position="347"/>
    </location>
    <ligand>
        <name>substrate</name>
    </ligand>
</feature>
<feature type="binding site" evidence="6">
    <location>
        <position position="404"/>
    </location>
    <ligand>
        <name>substrate</name>
    </ligand>
</feature>
<dbReference type="PANTHER" id="PTHR43727:SF2">
    <property type="entry name" value="GROUP IV DECARBOXYLASE"/>
    <property type="match status" value="1"/>
</dbReference>
<accession>A0A3P1SE39</accession>
<keyword evidence="2 6" id="KW-0210">Decarboxylase</keyword>
<evidence type="ECO:0000313" key="11">
    <source>
        <dbReference type="EMBL" id="RRC95005.1"/>
    </source>
</evidence>
<reference evidence="11 12" key="1">
    <citation type="submission" date="2018-11" db="EMBL/GenBank/DDBJ databases">
        <title>Genomes From Bacteria Associated with the Canine Oral Cavity: a Test Case for Automated Genome-Based Taxonomic Assignment.</title>
        <authorList>
            <person name="Coil D.A."/>
            <person name="Jospin G."/>
            <person name="Darling A.E."/>
            <person name="Wallis C."/>
            <person name="Davis I.J."/>
            <person name="Harris S."/>
            <person name="Eisen J.A."/>
            <person name="Holcombe L.J."/>
            <person name="O'Flynn C."/>
        </authorList>
    </citation>
    <scope>NUCLEOTIDE SEQUENCE [LARGE SCALE GENOMIC DNA]</scope>
    <source>
        <strain evidence="11 12">OH770</strain>
    </source>
</reference>
<evidence type="ECO:0000256" key="5">
    <source>
        <dbReference type="ARBA" id="ARBA00023239"/>
    </source>
</evidence>
<feature type="binding site" evidence="6">
    <location>
        <position position="301"/>
    </location>
    <ligand>
        <name>substrate</name>
    </ligand>
</feature>
<sequence>MRRENGALELGGCALPEFAEEYGTPIFVMDRADLRGRANVWATAMAEEFWDGYGMAGGDAFYAGKAFLCADVIRTVSECGMGIDTASLGELTLALRAGAEPRMVGLHGNNKTDVEVETALNALNAAGERTGIARIFLDSPWEVTQVESIAARLGVVAPVMVRVKTGIHAGGNEYIATSHEDQKFGVSVAGGEAIAVAEAVLASEHLELRGFHNHIGSQINGTEAFEAAARIVMDLRAELAERTGVCVPEIDLGGGVGIAYTGADPEPTSPVVVARALATIVREESGAAGLPVPHVSVEPGRSIIGPTMVTLYRVGAIKDVIIDEGGTQRRYVSIDGGMSDNIRPALYGAHYTATVANRHVEGPLMRCRVVGKHCESGDIVVHDVDLPADLRAGDLLAVPATGAYGRSMASNYNLLTRPGVLVVEEGQAQWALRPETLEDIFATDPCLR</sequence>
<dbReference type="Gene3D" id="3.20.20.10">
    <property type="entry name" value="Alanine racemase"/>
    <property type="match status" value="1"/>
</dbReference>
<feature type="binding site" evidence="6">
    <location>
        <position position="343"/>
    </location>
    <ligand>
        <name>substrate</name>
    </ligand>
</feature>
<evidence type="ECO:0000256" key="2">
    <source>
        <dbReference type="ARBA" id="ARBA00022793"/>
    </source>
</evidence>
<feature type="active site" description="Proton donor" evidence="8">
    <location>
        <position position="374"/>
    </location>
</feature>
<proteinExistence type="inferred from homology"/>
<protein>
    <recommendedName>
        <fullName evidence="6 7">Diaminopimelate decarboxylase</fullName>
        <shortName evidence="6">DAP decarboxylase</shortName>
        <shortName evidence="6">DAPDC</shortName>
        <ecNumber evidence="6 7">4.1.1.20</ecNumber>
    </recommendedName>
</protein>
<dbReference type="SUPFAM" id="SSF51419">
    <property type="entry name" value="PLP-binding barrel"/>
    <property type="match status" value="1"/>
</dbReference>
<dbReference type="InterPro" id="IPR009006">
    <property type="entry name" value="Ala_racemase/Decarboxylase_C"/>
</dbReference>
<evidence type="ECO:0000259" key="10">
    <source>
        <dbReference type="Pfam" id="PF02784"/>
    </source>
</evidence>
<feature type="binding site" evidence="6">
    <location>
        <position position="255"/>
    </location>
    <ligand>
        <name>pyridoxal 5'-phosphate</name>
        <dbReference type="ChEBI" id="CHEBI:597326"/>
    </ligand>
</feature>
<feature type="binding site" evidence="6">
    <location>
        <position position="404"/>
    </location>
    <ligand>
        <name>pyridoxal 5'-phosphate</name>
        <dbReference type="ChEBI" id="CHEBI:597326"/>
    </ligand>
</feature>
<feature type="domain" description="Orn/DAP/Arg decarboxylase 2 N-terminal" evidence="10">
    <location>
        <begin position="59"/>
        <end position="304"/>
    </location>
</feature>
<dbReference type="EC" id="4.1.1.20" evidence="6 7"/>
<evidence type="ECO:0000256" key="4">
    <source>
        <dbReference type="ARBA" id="ARBA00023154"/>
    </source>
</evidence>
<dbReference type="AlphaFoldDB" id="A0A3P1SE39"/>
<dbReference type="InterPro" id="IPR022657">
    <property type="entry name" value="De-COase2_CS"/>
</dbReference>
<dbReference type="PRINTS" id="PR01181">
    <property type="entry name" value="DAPDCRBXLASE"/>
</dbReference>
<gene>
    <name evidence="6 11" type="primary">lysA</name>
    <name evidence="11" type="ORF">EII11_07660</name>
</gene>
<dbReference type="PROSITE" id="PS00879">
    <property type="entry name" value="ODR_DC_2_2"/>
    <property type="match status" value="1"/>
</dbReference>
<keyword evidence="4 6" id="KW-0457">Lysine biosynthesis</keyword>
<dbReference type="Pfam" id="PF02784">
    <property type="entry name" value="Orn_Arg_deC_N"/>
    <property type="match status" value="1"/>
</dbReference>
<name>A0A3P1SE39_9ACTO</name>
<evidence type="ECO:0000256" key="3">
    <source>
        <dbReference type="ARBA" id="ARBA00022898"/>
    </source>
</evidence>
<dbReference type="Gene3D" id="2.40.37.10">
    <property type="entry name" value="Lyase, Ornithine Decarboxylase, Chain A, domain 1"/>
    <property type="match status" value="1"/>
</dbReference>
<comment type="caution">
    <text evidence="11">The sequence shown here is derived from an EMBL/GenBank/DDBJ whole genome shotgun (WGS) entry which is preliminary data.</text>
</comment>
<dbReference type="EMBL" id="RQZF01000008">
    <property type="protein sequence ID" value="RRC95005.1"/>
    <property type="molecule type" value="Genomic_DNA"/>
</dbReference>